<dbReference type="InterPro" id="IPR002048">
    <property type="entry name" value="EF_hand_dom"/>
</dbReference>
<sequence>MSINHQGNNPRTVVSGSPARYIEVTEKPAAASKIEHSRMVAGAVVQASSVFAAFDKDGDGKVSAAELRGSMMAALGEEVSEEEAAAILATVDADGDGLLDQEEFSRLGLGAAGDNGGAAGDDDDDEVRRRCLKEAFAMYATGGGEEGARITPASLRRMLGKLLGSEKMGLEECRAMICRFDLNGDGVLSFDEFRVMMMANFFDDEEKLRVSCCK</sequence>
<keyword evidence="4" id="KW-0106">Calcium</keyword>
<evidence type="ECO:0000256" key="2">
    <source>
        <dbReference type="ARBA" id="ARBA00022723"/>
    </source>
</evidence>
<gene>
    <name evidence="6" type="ORF">TRITD_5Bv1G097680</name>
</gene>
<organism evidence="6 7">
    <name type="scientific">Triticum turgidum subsp. durum</name>
    <name type="common">Durum wheat</name>
    <name type="synonym">Triticum durum</name>
    <dbReference type="NCBI Taxonomy" id="4567"/>
    <lineage>
        <taxon>Eukaryota</taxon>
        <taxon>Viridiplantae</taxon>
        <taxon>Streptophyta</taxon>
        <taxon>Embryophyta</taxon>
        <taxon>Tracheophyta</taxon>
        <taxon>Spermatophyta</taxon>
        <taxon>Magnoliopsida</taxon>
        <taxon>Liliopsida</taxon>
        <taxon>Poales</taxon>
        <taxon>Poaceae</taxon>
        <taxon>BOP clade</taxon>
        <taxon>Pooideae</taxon>
        <taxon>Triticodae</taxon>
        <taxon>Triticeae</taxon>
        <taxon>Triticinae</taxon>
        <taxon>Triticum</taxon>
    </lineage>
</organism>
<comment type="function">
    <text evidence="1">Potential calcium sensor.</text>
</comment>
<dbReference type="Pfam" id="PF13499">
    <property type="entry name" value="EF-hand_7"/>
    <property type="match status" value="1"/>
</dbReference>
<reference evidence="6 7" key="1">
    <citation type="submission" date="2017-09" db="EMBL/GenBank/DDBJ databases">
        <authorList>
            <consortium name="International Durum Wheat Genome Sequencing Consortium (IDWGSC)"/>
            <person name="Milanesi L."/>
        </authorList>
    </citation>
    <scope>NUCLEOTIDE SEQUENCE [LARGE SCALE GENOMIC DNA]</scope>
    <source>
        <strain evidence="7">cv. Svevo</strain>
    </source>
</reference>
<dbReference type="InterPro" id="IPR039647">
    <property type="entry name" value="EF_hand_pair_protein_CML-like"/>
</dbReference>
<dbReference type="Pfam" id="PF13833">
    <property type="entry name" value="EF-hand_8"/>
    <property type="match status" value="1"/>
</dbReference>
<feature type="domain" description="EF-hand" evidence="5">
    <location>
        <begin position="79"/>
        <end position="114"/>
    </location>
</feature>
<dbReference type="GO" id="GO:0005509">
    <property type="term" value="F:calcium ion binding"/>
    <property type="evidence" value="ECO:0007669"/>
    <property type="project" value="InterPro"/>
</dbReference>
<dbReference type="InterPro" id="IPR018247">
    <property type="entry name" value="EF_Hand_1_Ca_BS"/>
</dbReference>
<protein>
    <recommendedName>
        <fullName evidence="5">EF-hand domain-containing protein</fullName>
    </recommendedName>
</protein>
<dbReference type="SMART" id="SM00054">
    <property type="entry name" value="EFh"/>
    <property type="match status" value="3"/>
</dbReference>
<evidence type="ECO:0000313" key="7">
    <source>
        <dbReference type="Proteomes" id="UP000324705"/>
    </source>
</evidence>
<keyword evidence="2" id="KW-0479">Metal-binding</keyword>
<feature type="domain" description="EF-hand" evidence="5">
    <location>
        <begin position="168"/>
        <end position="203"/>
    </location>
</feature>
<dbReference type="FunFam" id="1.10.238.10:FF:000178">
    <property type="entry name" value="Calmodulin-2 A"/>
    <property type="match status" value="1"/>
</dbReference>
<dbReference type="CDD" id="cd00051">
    <property type="entry name" value="EFh"/>
    <property type="match status" value="2"/>
</dbReference>
<dbReference type="GO" id="GO:0043226">
    <property type="term" value="C:organelle"/>
    <property type="evidence" value="ECO:0007669"/>
    <property type="project" value="UniProtKB-ARBA"/>
</dbReference>
<dbReference type="Gene3D" id="1.10.238.10">
    <property type="entry name" value="EF-hand"/>
    <property type="match status" value="2"/>
</dbReference>
<evidence type="ECO:0000256" key="1">
    <source>
        <dbReference type="ARBA" id="ARBA00003291"/>
    </source>
</evidence>
<dbReference type="PANTHER" id="PTHR10891">
    <property type="entry name" value="EF-HAND CALCIUM-BINDING DOMAIN CONTAINING PROTEIN"/>
    <property type="match status" value="1"/>
</dbReference>
<dbReference type="SUPFAM" id="SSF47473">
    <property type="entry name" value="EF-hand"/>
    <property type="match status" value="1"/>
</dbReference>
<dbReference type="Gramene" id="TRITD5Bv1G097680.1">
    <property type="protein sequence ID" value="TRITD5Bv1G097680.1"/>
    <property type="gene ID" value="TRITD5Bv1G097680"/>
</dbReference>
<dbReference type="InterPro" id="IPR011992">
    <property type="entry name" value="EF-hand-dom_pair"/>
</dbReference>
<dbReference type="OMA" id="CKTMIAQ"/>
<dbReference type="Proteomes" id="UP000324705">
    <property type="component" value="Chromosome 5B"/>
</dbReference>
<feature type="domain" description="EF-hand" evidence="5">
    <location>
        <begin position="42"/>
        <end position="77"/>
    </location>
</feature>
<name>A0A9R0X5P6_TRITD</name>
<dbReference type="EMBL" id="LT934120">
    <property type="protein sequence ID" value="VAI30589.1"/>
    <property type="molecule type" value="Genomic_DNA"/>
</dbReference>
<evidence type="ECO:0000256" key="4">
    <source>
        <dbReference type="ARBA" id="ARBA00022837"/>
    </source>
</evidence>
<proteinExistence type="predicted"/>
<keyword evidence="7" id="KW-1185">Reference proteome</keyword>
<dbReference type="AlphaFoldDB" id="A0A9R0X5P6"/>
<accession>A0A9R0X5P6</accession>
<evidence type="ECO:0000256" key="3">
    <source>
        <dbReference type="ARBA" id="ARBA00022737"/>
    </source>
</evidence>
<evidence type="ECO:0000313" key="6">
    <source>
        <dbReference type="EMBL" id="VAI30589.1"/>
    </source>
</evidence>
<keyword evidence="3" id="KW-0677">Repeat</keyword>
<dbReference type="PROSITE" id="PS50222">
    <property type="entry name" value="EF_HAND_2"/>
    <property type="match status" value="3"/>
</dbReference>
<dbReference type="PROSITE" id="PS00018">
    <property type="entry name" value="EF_HAND_1"/>
    <property type="match status" value="3"/>
</dbReference>
<evidence type="ECO:0000259" key="5">
    <source>
        <dbReference type="PROSITE" id="PS50222"/>
    </source>
</evidence>